<keyword evidence="5" id="KW-0378">Hydrolase</keyword>
<keyword evidence="8" id="KW-1185">Reference proteome</keyword>
<keyword evidence="4 5" id="KW-0443">Lipid metabolism</keyword>
<dbReference type="PROSITE" id="PS51635">
    <property type="entry name" value="PNPLA"/>
    <property type="match status" value="1"/>
</dbReference>
<dbReference type="RefSeq" id="XP_056560501.1">
    <property type="nucleotide sequence ID" value="XM_056693772.1"/>
</dbReference>
<feature type="short sequence motif" description="DGA/G" evidence="5">
    <location>
        <begin position="663"/>
        <end position="665"/>
    </location>
</feature>
<evidence type="ECO:0000256" key="5">
    <source>
        <dbReference type="PROSITE-ProRule" id="PRU01161"/>
    </source>
</evidence>
<dbReference type="EMBL" id="JAPZBS010000001">
    <property type="protein sequence ID" value="KAJ5389773.1"/>
    <property type="molecule type" value="Genomic_DNA"/>
</dbReference>
<dbReference type="PROSITE" id="PS00518">
    <property type="entry name" value="ZF_RING_1"/>
    <property type="match status" value="1"/>
</dbReference>
<name>A0A9W9VUZ6_9EURO</name>
<dbReference type="PANTHER" id="PTHR24185">
    <property type="entry name" value="CALCIUM-INDEPENDENT PHOSPHOLIPASE A2-GAMMA"/>
    <property type="match status" value="1"/>
</dbReference>
<sequence length="961" mass="107927">MQNTIDIGWFDIGVREDSSLAVLDHGRLLHVINQFPDPQSQYPSLCVFLGRKTKDHALQQLYTQNNIKRHISKSKIQLRYDVASLESRDPVLLADGDIMEAEYFRPILKLDAGMGQPVLWDDCSADKLLQVLWSRLILLFADVVCIFIDDISNMRKVIEFLVKCMELGSASSLSRTLLPRLIFIYGTGVTDKDAERPFNSVFYEYLQEKGYKDLSVLFSNVSFLDLHKGGLSETANYQRLKAFITDEVTAMSFLRQIHHARPNAIHFRALFQSAFRHTLSDSWIAFDVVKATRRDRPVSPSAESNLVHYLGIADRARLCPDDLAPSIASALFMDHYVPGMFATNPRDVFRTLYRKIVIQAYGKAQGKAQEPWLGLFPEEQANLIDRHFSEQFEPFSGGVINAADLRRKQLESQSGRLSCLRSNLICLFCILNTAQHVLDCGHTLCDRCAQVYGEPATGLEYQFTVTGCLYCLYRKPLIVDVLPPTMSPSILALDGGGVRGVIPLEFLLLMEEHLRPCTIHDVVDLAIGTSSGGLIALGLFAMLWDVAECSERFNTLASQIFRERRRSIFPLLQVSGYKSLLGEVTKWFQWLVHDSCYDSQVFDAALKGAFGEDRRLFGATRHRIMRPGEIGNEPSVYKAGRATAAAPFYFTPVDFEGVGSFQDGGLKHNFAGEIASQVCNQIWPLFIGSIRMVSMGTGKSPPNEQIPHFRHILRDSFLRRGFDAWMSTMDTDTEWKNWKGSLSESVRGDCHRLDVSLADTPQTIDAVGAMNDYRDLVLLQPGSARMARDAATTLLISRFFFQVSSLPEQTSVPFWCSGLVRCKGPAREIILALENLYPDGLSYVSDSGLIDGFGGLDSLCPSCGCYNHPISFLTRHLDYTVDVYIQSKTKRKWRISGFPESVATIASRQGLQSSFGHGDHDSPSRNPCLGCDVKKGIIRNKRKIAESWESRDPISRKRPQD</sequence>
<evidence type="ECO:0000313" key="8">
    <source>
        <dbReference type="Proteomes" id="UP001147782"/>
    </source>
</evidence>
<reference evidence="7" key="1">
    <citation type="submission" date="2022-11" db="EMBL/GenBank/DDBJ databases">
        <authorList>
            <person name="Petersen C."/>
        </authorList>
    </citation>
    <scope>NUCLEOTIDE SEQUENCE</scope>
    <source>
        <strain evidence="7">IBT 29864</strain>
    </source>
</reference>
<feature type="short sequence motif" description="GXGXXG" evidence="5">
    <location>
        <begin position="495"/>
        <end position="500"/>
    </location>
</feature>
<dbReference type="GO" id="GO:0008270">
    <property type="term" value="F:zinc ion binding"/>
    <property type="evidence" value="ECO:0007669"/>
    <property type="project" value="UniProtKB-KW"/>
</dbReference>
<dbReference type="InterPro" id="IPR017907">
    <property type="entry name" value="Znf_RING_CS"/>
</dbReference>
<evidence type="ECO:0000256" key="3">
    <source>
        <dbReference type="ARBA" id="ARBA00022833"/>
    </source>
</evidence>
<evidence type="ECO:0000259" key="6">
    <source>
        <dbReference type="PROSITE" id="PS51635"/>
    </source>
</evidence>
<dbReference type="SUPFAM" id="SSF52151">
    <property type="entry name" value="FabD/lysophospholipase-like"/>
    <property type="match status" value="1"/>
</dbReference>
<keyword evidence="3" id="KW-0862">Zinc</keyword>
<dbReference type="Gene3D" id="3.40.1090.10">
    <property type="entry name" value="Cytosolic phospholipase A2 catalytic domain"/>
    <property type="match status" value="1"/>
</dbReference>
<feature type="active site" description="Proton acceptor" evidence="5">
    <location>
        <position position="663"/>
    </location>
</feature>
<evidence type="ECO:0000256" key="2">
    <source>
        <dbReference type="ARBA" id="ARBA00022771"/>
    </source>
</evidence>
<evidence type="ECO:0000313" key="7">
    <source>
        <dbReference type="EMBL" id="KAJ5389773.1"/>
    </source>
</evidence>
<feature type="domain" description="PNPLA" evidence="6">
    <location>
        <begin position="491"/>
        <end position="676"/>
    </location>
</feature>
<dbReference type="Pfam" id="PF01734">
    <property type="entry name" value="Patatin"/>
    <property type="match status" value="1"/>
</dbReference>
<dbReference type="InterPro" id="IPR002641">
    <property type="entry name" value="PNPLA_dom"/>
</dbReference>
<dbReference type="GO" id="GO:0019369">
    <property type="term" value="P:arachidonate metabolic process"/>
    <property type="evidence" value="ECO:0007669"/>
    <property type="project" value="TreeGrafter"/>
</dbReference>
<dbReference type="GeneID" id="81432949"/>
<keyword evidence="1" id="KW-0479">Metal-binding</keyword>
<feature type="active site" description="Nucleophile" evidence="5">
    <location>
        <position position="530"/>
    </location>
</feature>
<evidence type="ECO:0000256" key="1">
    <source>
        <dbReference type="ARBA" id="ARBA00022723"/>
    </source>
</evidence>
<comment type="caution">
    <text evidence="7">The sequence shown here is derived from an EMBL/GenBank/DDBJ whole genome shotgun (WGS) entry which is preliminary data.</text>
</comment>
<dbReference type="CDD" id="cd07199">
    <property type="entry name" value="Pat17_PNPLA8_PNPLA9_like"/>
    <property type="match status" value="1"/>
</dbReference>
<feature type="short sequence motif" description="GXSXG" evidence="5">
    <location>
        <begin position="528"/>
        <end position="532"/>
    </location>
</feature>
<gene>
    <name evidence="7" type="ORF">N7496_000841</name>
</gene>
<evidence type="ECO:0000256" key="4">
    <source>
        <dbReference type="ARBA" id="ARBA00023098"/>
    </source>
</evidence>
<reference evidence="7" key="2">
    <citation type="journal article" date="2023" name="IMA Fungus">
        <title>Comparative genomic study of the Penicillium genus elucidates a diverse pangenome and 15 lateral gene transfer events.</title>
        <authorList>
            <person name="Petersen C."/>
            <person name="Sorensen T."/>
            <person name="Nielsen M.R."/>
            <person name="Sondergaard T.E."/>
            <person name="Sorensen J.L."/>
            <person name="Fitzpatrick D.A."/>
            <person name="Frisvad J.C."/>
            <person name="Nielsen K.L."/>
        </authorList>
    </citation>
    <scope>NUCLEOTIDE SEQUENCE</scope>
    <source>
        <strain evidence="7">IBT 29864</strain>
    </source>
</reference>
<dbReference type="PANTHER" id="PTHR24185:SF8">
    <property type="entry name" value="PNPLA DOMAIN-CONTAINING PROTEIN"/>
    <property type="match status" value="1"/>
</dbReference>
<dbReference type="InterPro" id="IPR016035">
    <property type="entry name" value="Acyl_Trfase/lysoPLipase"/>
</dbReference>
<keyword evidence="2" id="KW-0863">Zinc-finger</keyword>
<protein>
    <recommendedName>
        <fullName evidence="6">PNPLA domain-containing protein</fullName>
    </recommendedName>
</protein>
<dbReference type="GO" id="GO:0047499">
    <property type="term" value="F:calcium-independent phospholipase A2 activity"/>
    <property type="evidence" value="ECO:0007669"/>
    <property type="project" value="TreeGrafter"/>
</dbReference>
<dbReference type="GO" id="GO:0016020">
    <property type="term" value="C:membrane"/>
    <property type="evidence" value="ECO:0007669"/>
    <property type="project" value="TreeGrafter"/>
</dbReference>
<dbReference type="AlphaFoldDB" id="A0A9W9VUZ6"/>
<organism evidence="7 8">
    <name type="scientific">Penicillium cataractarum</name>
    <dbReference type="NCBI Taxonomy" id="2100454"/>
    <lineage>
        <taxon>Eukaryota</taxon>
        <taxon>Fungi</taxon>
        <taxon>Dikarya</taxon>
        <taxon>Ascomycota</taxon>
        <taxon>Pezizomycotina</taxon>
        <taxon>Eurotiomycetes</taxon>
        <taxon>Eurotiomycetidae</taxon>
        <taxon>Eurotiales</taxon>
        <taxon>Aspergillaceae</taxon>
        <taxon>Penicillium</taxon>
    </lineage>
</organism>
<keyword evidence="5" id="KW-0442">Lipid degradation</keyword>
<accession>A0A9W9VUZ6</accession>
<dbReference type="GO" id="GO:0046486">
    <property type="term" value="P:glycerolipid metabolic process"/>
    <property type="evidence" value="ECO:0007669"/>
    <property type="project" value="UniProtKB-ARBA"/>
</dbReference>
<dbReference type="OrthoDB" id="194358at2759"/>
<proteinExistence type="predicted"/>
<dbReference type="Proteomes" id="UP001147782">
    <property type="component" value="Unassembled WGS sequence"/>
</dbReference>
<dbReference type="GO" id="GO:0016042">
    <property type="term" value="P:lipid catabolic process"/>
    <property type="evidence" value="ECO:0007669"/>
    <property type="project" value="UniProtKB-UniRule"/>
</dbReference>